<dbReference type="InterPro" id="IPR029510">
    <property type="entry name" value="Ald_DH_CS_GLU"/>
</dbReference>
<gene>
    <name evidence="7" type="ORF">GCM10022207_62320</name>
</gene>
<dbReference type="InterPro" id="IPR015590">
    <property type="entry name" value="Aldehyde_DH_dom"/>
</dbReference>
<evidence type="ECO:0000256" key="5">
    <source>
        <dbReference type="SAM" id="MobiDB-lite"/>
    </source>
</evidence>
<dbReference type="PROSITE" id="PS00070">
    <property type="entry name" value="ALDEHYDE_DEHYDR_CYS"/>
    <property type="match status" value="1"/>
</dbReference>
<feature type="region of interest" description="Disordered" evidence="5">
    <location>
        <begin position="1"/>
        <end position="69"/>
    </location>
</feature>
<dbReference type="EMBL" id="BAAAZA010000022">
    <property type="protein sequence ID" value="GAA3886559.1"/>
    <property type="molecule type" value="Genomic_DNA"/>
</dbReference>
<evidence type="ECO:0000313" key="7">
    <source>
        <dbReference type="EMBL" id="GAA3886559.1"/>
    </source>
</evidence>
<accession>A0ABP7KVD9</accession>
<dbReference type="InterPro" id="IPR016161">
    <property type="entry name" value="Ald_DH/histidinol_DH"/>
</dbReference>
<organism evidence="7 8">
    <name type="scientific">Streptomyces lannensis</name>
    <dbReference type="NCBI Taxonomy" id="766498"/>
    <lineage>
        <taxon>Bacteria</taxon>
        <taxon>Bacillati</taxon>
        <taxon>Actinomycetota</taxon>
        <taxon>Actinomycetes</taxon>
        <taxon>Kitasatosporales</taxon>
        <taxon>Streptomycetaceae</taxon>
        <taxon>Streptomyces</taxon>
    </lineage>
</organism>
<dbReference type="PANTHER" id="PTHR43111">
    <property type="entry name" value="ALDEHYDE DEHYDROGENASE B-RELATED"/>
    <property type="match status" value="1"/>
</dbReference>
<dbReference type="Proteomes" id="UP001501563">
    <property type="component" value="Unassembled WGS sequence"/>
</dbReference>
<name>A0ABP7KVD9_9ACTN</name>
<feature type="domain" description="Aldehyde dehydrogenase" evidence="6">
    <location>
        <begin position="129"/>
        <end position="591"/>
    </location>
</feature>
<dbReference type="Gene3D" id="3.40.309.10">
    <property type="entry name" value="Aldehyde Dehydrogenase, Chain A, domain 2"/>
    <property type="match status" value="1"/>
</dbReference>
<dbReference type="Pfam" id="PF00171">
    <property type="entry name" value="Aldedh"/>
    <property type="match status" value="1"/>
</dbReference>
<comment type="caution">
    <text evidence="7">The sequence shown here is derived from an EMBL/GenBank/DDBJ whole genome shotgun (WGS) entry which is preliminary data.</text>
</comment>
<evidence type="ECO:0000256" key="1">
    <source>
        <dbReference type="ARBA" id="ARBA00009986"/>
    </source>
</evidence>
<evidence type="ECO:0000256" key="4">
    <source>
        <dbReference type="RuleBase" id="RU003345"/>
    </source>
</evidence>
<dbReference type="PANTHER" id="PTHR43111:SF1">
    <property type="entry name" value="ALDEHYDE DEHYDROGENASE B-RELATED"/>
    <property type="match status" value="1"/>
</dbReference>
<sequence>MLTLPAARQRHNPRQPHTDMAAPRRDHLCTAREPSNADEPRANKASPQRAPPVRGPQHARPAYGPTLPRNVLATSHSLASRRELPNGGQRFPGRQSRMTRYAAPGSEGAIVSYQARYDHFIGGEYVPPARGQYFENPSPVNGQPFTEIARGTSEDVERALDAAHAAAPAWGRTSVTERSDVLRKIADRMEANLEQLAVAESWENGKPVRETMAADIPLAIDHFRYFAGAIRGQEGSLAELDDDTVAYHFHEPLGVVAQIIPWNFPILMATWKLAPALAAGNAVVLKPAEQTPASIHVWMSLVADLLPAGVVNIVNGFGVEAGKPLASSPRVAKVAFTGETTTGRLIMQYASENITPVTLELGGKSPNIFFEDVWSANDDFRDKALEGFTMFALNQGEVCTCPSRALVQRGHYAEFMEAAVARTEQIKAGHPLDTETMIGAQASNDQLEKILSYLDIGRQEGAKILTGGERIEHDGELKGGYYVQPTIFEGDNRMRIFQEEIFGPVVSVTSFNDFDDAIKIANDTLYGLGAGVWTRDVNTAYRAGRAIQAGRVWTNCYHQYPAHAAFGGYKGSGIGRETHKMMLDHYQQTKNLLVSYSPQKLGFF</sequence>
<dbReference type="Gene3D" id="3.40.605.10">
    <property type="entry name" value="Aldehyde Dehydrogenase, Chain A, domain 1"/>
    <property type="match status" value="1"/>
</dbReference>
<protein>
    <submittedName>
        <fullName evidence="7">Aldehyde dehydrogenase family protein</fullName>
    </submittedName>
</protein>
<dbReference type="InterPro" id="IPR016160">
    <property type="entry name" value="Ald_DH_CS_CYS"/>
</dbReference>
<proteinExistence type="inferred from homology"/>
<dbReference type="InterPro" id="IPR016163">
    <property type="entry name" value="Ald_DH_C"/>
</dbReference>
<evidence type="ECO:0000259" key="6">
    <source>
        <dbReference type="Pfam" id="PF00171"/>
    </source>
</evidence>
<evidence type="ECO:0000256" key="2">
    <source>
        <dbReference type="ARBA" id="ARBA00023002"/>
    </source>
</evidence>
<evidence type="ECO:0000313" key="8">
    <source>
        <dbReference type="Proteomes" id="UP001501563"/>
    </source>
</evidence>
<comment type="similarity">
    <text evidence="1 4">Belongs to the aldehyde dehydrogenase family.</text>
</comment>
<feature type="active site" evidence="3">
    <location>
        <position position="360"/>
    </location>
</feature>
<keyword evidence="8" id="KW-1185">Reference proteome</keyword>
<dbReference type="SUPFAM" id="SSF53720">
    <property type="entry name" value="ALDH-like"/>
    <property type="match status" value="1"/>
</dbReference>
<dbReference type="InterPro" id="IPR016162">
    <property type="entry name" value="Ald_DH_N"/>
</dbReference>
<reference evidence="8" key="1">
    <citation type="journal article" date="2019" name="Int. J. Syst. Evol. Microbiol.">
        <title>The Global Catalogue of Microorganisms (GCM) 10K type strain sequencing project: providing services to taxonomists for standard genome sequencing and annotation.</title>
        <authorList>
            <consortium name="The Broad Institute Genomics Platform"/>
            <consortium name="The Broad Institute Genome Sequencing Center for Infectious Disease"/>
            <person name="Wu L."/>
            <person name="Ma J."/>
        </authorList>
    </citation>
    <scope>NUCLEOTIDE SEQUENCE [LARGE SCALE GENOMIC DNA]</scope>
    <source>
        <strain evidence="8">JCM 16578</strain>
    </source>
</reference>
<dbReference type="CDD" id="cd07559">
    <property type="entry name" value="ALDH_ACDHII_AcoD-like"/>
    <property type="match status" value="1"/>
</dbReference>
<evidence type="ECO:0000256" key="3">
    <source>
        <dbReference type="PROSITE-ProRule" id="PRU10007"/>
    </source>
</evidence>
<keyword evidence="2 4" id="KW-0560">Oxidoreductase</keyword>
<dbReference type="PROSITE" id="PS00687">
    <property type="entry name" value="ALDEHYDE_DEHYDR_GLU"/>
    <property type="match status" value="1"/>
</dbReference>